<evidence type="ECO:0000313" key="2">
    <source>
        <dbReference type="EMBL" id="WZP09680.1"/>
    </source>
</evidence>
<keyword evidence="3" id="KW-1185">Reference proteome</keyword>
<protein>
    <submittedName>
        <fullName evidence="2">Uncharacterized protein</fullName>
    </submittedName>
</protein>
<proteinExistence type="predicted"/>
<feature type="transmembrane region" description="Helical" evidence="1">
    <location>
        <begin position="29"/>
        <end position="46"/>
    </location>
</feature>
<reference evidence="2 3" key="1">
    <citation type="submission" date="2024-04" db="EMBL/GenBank/DDBJ databases">
        <title>Screening of coral probiotics and analysis of their probiotic properties.</title>
        <authorList>
            <person name="Wang S."/>
        </authorList>
    </citation>
    <scope>NUCLEOTIDE SEQUENCE [LARGE SCALE GENOMIC DNA]</scope>
    <source>
        <strain evidence="2 3">GXU-Z9</strain>
    </source>
</reference>
<dbReference type="EMBL" id="CP151651">
    <property type="protein sequence ID" value="WZP09680.1"/>
    <property type="molecule type" value="Genomic_DNA"/>
</dbReference>
<evidence type="ECO:0000313" key="3">
    <source>
        <dbReference type="Proteomes" id="UP001472074"/>
    </source>
</evidence>
<keyword evidence="1" id="KW-1133">Transmembrane helix</keyword>
<accession>A0ABZ2ZNH9</accession>
<feature type="transmembrane region" description="Helical" evidence="1">
    <location>
        <begin position="119"/>
        <end position="144"/>
    </location>
</feature>
<organism evidence="2 3">
    <name type="scientific">Cytobacillus pseudoceanisediminis</name>
    <dbReference type="NCBI Taxonomy" id="3051614"/>
    <lineage>
        <taxon>Bacteria</taxon>
        <taxon>Bacillati</taxon>
        <taxon>Bacillota</taxon>
        <taxon>Bacilli</taxon>
        <taxon>Bacillales</taxon>
        <taxon>Bacillaceae</taxon>
        <taxon>Cytobacillus</taxon>
    </lineage>
</organism>
<dbReference type="RefSeq" id="WP_009330419.1">
    <property type="nucleotide sequence ID" value="NZ_CP151651.1"/>
</dbReference>
<gene>
    <name evidence="2" type="ORF">AADC60_11270</name>
</gene>
<keyword evidence="1" id="KW-0472">Membrane</keyword>
<keyword evidence="1" id="KW-0812">Transmembrane</keyword>
<sequence length="206" mass="24188">MLSKVVLWTILIAPWFTLFFLKREDIKRFIPVAILAAFLMVLYNLIAHNQKHWIIKESILPWLKPSFASGILGAFLIVTIWIFYFTYGKFWIYFVTNIVLDFMFAIFPVHFILQEKLKIYQLLLGVVFVFSSHYQLLFMVTIIGSRKCLSPLIRILAAYKLFKTREKIQLSFLAAFFVQLKDRFEKTVLNKGGSIGFCLMVIGFNY</sequence>
<name>A0ABZ2ZNH9_9BACI</name>
<feature type="transmembrane region" description="Helical" evidence="1">
    <location>
        <begin position="66"/>
        <end position="84"/>
    </location>
</feature>
<feature type="transmembrane region" description="Helical" evidence="1">
    <location>
        <begin position="91"/>
        <end position="113"/>
    </location>
</feature>
<evidence type="ECO:0000256" key="1">
    <source>
        <dbReference type="SAM" id="Phobius"/>
    </source>
</evidence>
<dbReference type="Proteomes" id="UP001472074">
    <property type="component" value="Chromosome"/>
</dbReference>
<feature type="transmembrane region" description="Helical" evidence="1">
    <location>
        <begin position="6"/>
        <end position="22"/>
    </location>
</feature>